<dbReference type="GO" id="GO:0005975">
    <property type="term" value="P:carbohydrate metabolic process"/>
    <property type="evidence" value="ECO:0007669"/>
    <property type="project" value="InterPro"/>
</dbReference>
<dbReference type="InterPro" id="IPR029018">
    <property type="entry name" value="Hex-like_dom2"/>
</dbReference>
<organism evidence="8 9">
    <name type="scientific">Arenibacter aquaticus</name>
    <dbReference type="NCBI Taxonomy" id="2489054"/>
    <lineage>
        <taxon>Bacteria</taxon>
        <taxon>Pseudomonadati</taxon>
        <taxon>Bacteroidota</taxon>
        <taxon>Flavobacteriia</taxon>
        <taxon>Flavobacteriales</taxon>
        <taxon>Flavobacteriaceae</taxon>
        <taxon>Arenibacter</taxon>
    </lineage>
</organism>
<dbReference type="SUPFAM" id="SSF51445">
    <property type="entry name" value="(Trans)glycosidases"/>
    <property type="match status" value="1"/>
</dbReference>
<dbReference type="Gene3D" id="2.60.120.260">
    <property type="entry name" value="Galactose-binding domain-like"/>
    <property type="match status" value="1"/>
</dbReference>
<dbReference type="PRINTS" id="PR00738">
    <property type="entry name" value="GLHYDRLASE20"/>
</dbReference>
<keyword evidence="5" id="KW-0326">Glycosidase</keyword>
<dbReference type="Gene3D" id="3.30.379.10">
    <property type="entry name" value="Chitobiase/beta-hexosaminidase domain 2-like"/>
    <property type="match status" value="1"/>
</dbReference>
<evidence type="ECO:0000256" key="3">
    <source>
        <dbReference type="ARBA" id="ARBA00012663"/>
    </source>
</evidence>
<dbReference type="SUPFAM" id="SSF49785">
    <property type="entry name" value="Galactose-binding domain-like"/>
    <property type="match status" value="1"/>
</dbReference>
<dbReference type="InterPro" id="IPR015882">
    <property type="entry name" value="HEX_bac_N"/>
</dbReference>
<dbReference type="Pfam" id="PF00728">
    <property type="entry name" value="Glyco_hydro_20"/>
    <property type="match status" value="1"/>
</dbReference>
<proteinExistence type="inferred from homology"/>
<comment type="catalytic activity">
    <reaction evidence="1">
        <text>Hydrolysis of terminal non-reducing N-acetyl-D-hexosamine residues in N-acetyl-beta-D-hexosaminides.</text>
        <dbReference type="EC" id="3.2.1.52"/>
    </reaction>
</comment>
<dbReference type="EMBL" id="RQPJ01000003">
    <property type="protein sequence ID" value="RTE53980.1"/>
    <property type="molecule type" value="Genomic_DNA"/>
</dbReference>
<gene>
    <name evidence="8" type="ORF">EHW67_08585</name>
</gene>
<comment type="similarity">
    <text evidence="2">Belongs to the glycosyl hydrolase 20 family.</text>
</comment>
<dbReference type="GO" id="GO:0004563">
    <property type="term" value="F:beta-N-acetylhexosaminidase activity"/>
    <property type="evidence" value="ECO:0007669"/>
    <property type="project" value="UniProtKB-EC"/>
</dbReference>
<dbReference type="Gene3D" id="3.20.20.80">
    <property type="entry name" value="Glycosidases"/>
    <property type="match status" value="1"/>
</dbReference>
<keyword evidence="4" id="KW-0378">Hydrolase</keyword>
<dbReference type="InterPro" id="IPR008979">
    <property type="entry name" value="Galactose-bd-like_sf"/>
</dbReference>
<dbReference type="SUPFAM" id="SSF55545">
    <property type="entry name" value="beta-N-acetylhexosaminidase-like domain"/>
    <property type="match status" value="1"/>
</dbReference>
<dbReference type="PROSITE" id="PS50022">
    <property type="entry name" value="FA58C_3"/>
    <property type="match status" value="1"/>
</dbReference>
<dbReference type="InterPro" id="IPR015883">
    <property type="entry name" value="Glyco_hydro_20_cat"/>
</dbReference>
<name>A0A3S0AZF6_9FLAO</name>
<dbReference type="GO" id="GO:0030203">
    <property type="term" value="P:glycosaminoglycan metabolic process"/>
    <property type="evidence" value="ECO:0007669"/>
    <property type="project" value="TreeGrafter"/>
</dbReference>
<dbReference type="InterPro" id="IPR025705">
    <property type="entry name" value="Beta_hexosaminidase_sua/sub"/>
</dbReference>
<dbReference type="PANTHER" id="PTHR22600:SF57">
    <property type="entry name" value="BETA-N-ACETYLHEXOSAMINIDASE"/>
    <property type="match status" value="1"/>
</dbReference>
<keyword evidence="9" id="KW-1185">Reference proteome</keyword>
<protein>
    <recommendedName>
        <fullName evidence="3">beta-N-acetylhexosaminidase</fullName>
        <ecNumber evidence="3">3.2.1.52</ecNumber>
    </recommendedName>
</protein>
<dbReference type="Proteomes" id="UP000267585">
    <property type="component" value="Unassembled WGS sequence"/>
</dbReference>
<dbReference type="InterPro" id="IPR000421">
    <property type="entry name" value="FA58C"/>
</dbReference>
<dbReference type="Pfam" id="PF13287">
    <property type="entry name" value="Fn3_assoc"/>
    <property type="match status" value="1"/>
</dbReference>
<comment type="caution">
    <text evidence="8">The sequence shown here is derived from an EMBL/GenBank/DDBJ whole genome shotgun (WGS) entry which is preliminary data.</text>
</comment>
<evidence type="ECO:0000256" key="4">
    <source>
        <dbReference type="ARBA" id="ARBA00022801"/>
    </source>
</evidence>
<evidence type="ECO:0000256" key="1">
    <source>
        <dbReference type="ARBA" id="ARBA00001231"/>
    </source>
</evidence>
<evidence type="ECO:0000259" key="7">
    <source>
        <dbReference type="PROSITE" id="PS50022"/>
    </source>
</evidence>
<dbReference type="PANTHER" id="PTHR22600">
    <property type="entry name" value="BETA-HEXOSAMINIDASE"/>
    <property type="match status" value="1"/>
</dbReference>
<feature type="active site" description="Proton donor" evidence="6">
    <location>
        <position position="293"/>
    </location>
</feature>
<accession>A0A3S0AZF6</accession>
<feature type="domain" description="F5/8 type C" evidence="7">
    <location>
        <begin position="669"/>
        <end position="811"/>
    </location>
</feature>
<reference evidence="8 9" key="1">
    <citation type="submission" date="2018-11" db="EMBL/GenBank/DDBJ databases">
        <title>Arenibacter aquaticus sp.nov., a marine bacterium isolated from surface seawater in the South China Sea.</title>
        <authorList>
            <person name="Guo J."/>
            <person name="Sun J."/>
        </authorList>
    </citation>
    <scope>NUCLEOTIDE SEQUENCE [LARGE SCALE GENOMIC DNA]</scope>
    <source>
        <strain evidence="8 9">GUO666</strain>
    </source>
</reference>
<evidence type="ECO:0000313" key="8">
    <source>
        <dbReference type="EMBL" id="RTE53980.1"/>
    </source>
</evidence>
<dbReference type="AlphaFoldDB" id="A0A3S0AZF6"/>
<evidence type="ECO:0000313" key="9">
    <source>
        <dbReference type="Proteomes" id="UP000267585"/>
    </source>
</evidence>
<evidence type="ECO:0000256" key="6">
    <source>
        <dbReference type="PIRSR" id="PIRSR625705-1"/>
    </source>
</evidence>
<dbReference type="Pfam" id="PF00754">
    <property type="entry name" value="F5_F8_type_C"/>
    <property type="match status" value="1"/>
</dbReference>
<evidence type="ECO:0000256" key="5">
    <source>
        <dbReference type="ARBA" id="ARBA00023295"/>
    </source>
</evidence>
<dbReference type="InterPro" id="IPR017853">
    <property type="entry name" value="GH"/>
</dbReference>
<dbReference type="InterPro" id="IPR026876">
    <property type="entry name" value="Fn3_assoc_repeat"/>
</dbReference>
<dbReference type="EC" id="3.2.1.52" evidence="3"/>
<dbReference type="Pfam" id="PF02838">
    <property type="entry name" value="Glyco_hydro_20b"/>
    <property type="match status" value="1"/>
</dbReference>
<sequence>MKLMNIKTTLVIIAFLIFITTNFAQERITIVPHPKEIKLNEGELYLDEVVRVGFKNQKVSAVADLMAQDLYKLYQIRVKAKEGKADIFLDIDNSLAEEEFNIIVTKANVTVKGGSYNAVCMGVTSVLQLAKPKKAGLIFPLCEIKDKPTSEYRGVMLDVARQWHSIETVKQVVELCRWYKIRYLQIHLTDDQSFTFPSTTYPNLPTKGRHYSLDELKYLVDFATKRGVVIIPEFDAPGHTTAMRKAMPELFGPSNLGVVDMTKDEVYRAMETIMKEMMDVFYTSPYFHIGGDEAWLGEFQKKEATKAHVAKNDFDNAHDVYLDFLVKMHEVVKKHGKKTLVWESFSGEGSRKVKIPKDMIVFAWETAYQRPESLLKNGYTIINASWKPAYVTPGWRWTKEYIYNWNLHRWENHWNATPAYFNPIQLDKSTPILGGQLCSWEMSEEEQIASIHKRVSAISEVFWNGEGKKSYEDYNERAHIVDDLYTKLIFPVNVEREGFNEPEYEGIYFNRENEFSDKAKVKFKPILADTKLTYTTDGSMPTFSSPQLPKVLELDNNFSARIGVFNSKGLSIGYKVAKYEVNAIKSKIVGDTIPLRDINSKRNRVEFIDEVELELKNLKDQSEIRYTTDGSRPTMNSKRYQGNVLINSSMDLKASCFFDGVPYGKLYENKFVKKNYEKNITTAKKIVAVDRGTGSGINLDKAIDGFVDIDGYWDNSNEATSVIIDLDQETVISSIQLYTYWDGNRVYGYTVEASVNGKDWELIVDRTSNGEVATENGYIDEFTKTKAKFIRVNMLSNTANSSMHIVEVRAY</sequence>
<evidence type="ECO:0000256" key="2">
    <source>
        <dbReference type="ARBA" id="ARBA00006285"/>
    </source>
</evidence>
<dbReference type="GO" id="GO:0016020">
    <property type="term" value="C:membrane"/>
    <property type="evidence" value="ECO:0007669"/>
    <property type="project" value="TreeGrafter"/>
</dbReference>